<comment type="caution">
    <text evidence="2">The sequence shown here is derived from an EMBL/GenBank/DDBJ whole genome shotgun (WGS) entry which is preliminary data.</text>
</comment>
<dbReference type="EMBL" id="BARW01016694">
    <property type="protein sequence ID" value="GAI94040.1"/>
    <property type="molecule type" value="Genomic_DNA"/>
</dbReference>
<organism evidence="2">
    <name type="scientific">marine sediment metagenome</name>
    <dbReference type="NCBI Taxonomy" id="412755"/>
    <lineage>
        <taxon>unclassified sequences</taxon>
        <taxon>metagenomes</taxon>
        <taxon>ecological metagenomes</taxon>
    </lineage>
</organism>
<feature type="domain" description="Non-reducing end beta-L-arabinofuranosidase-like GH127 C-terminal" evidence="1">
    <location>
        <begin position="48"/>
        <end position="89"/>
    </location>
</feature>
<reference evidence="2" key="1">
    <citation type="journal article" date="2014" name="Front. Microbiol.">
        <title>High frequency of phylogenetically diverse reductive dehalogenase-homologous genes in deep subseafloor sedimentary metagenomes.</title>
        <authorList>
            <person name="Kawai M."/>
            <person name="Futagami T."/>
            <person name="Toyoda A."/>
            <person name="Takaki Y."/>
            <person name="Nishi S."/>
            <person name="Hori S."/>
            <person name="Arai W."/>
            <person name="Tsubouchi T."/>
            <person name="Morono Y."/>
            <person name="Uchiyama I."/>
            <person name="Ito T."/>
            <person name="Fujiyama A."/>
            <person name="Inagaki F."/>
            <person name="Takami H."/>
        </authorList>
    </citation>
    <scope>NUCLEOTIDE SEQUENCE</scope>
    <source>
        <strain evidence="2">Expedition CK06-06</strain>
    </source>
</reference>
<proteinExistence type="predicted"/>
<sequence>ISPEDRTLADRVPFNQIVLPEDAKFEARFDKDLLDGVVVIHGDAVVDNSDWGGQLYRLVGKQRKPFKIKAIPYYARNNHGRSDMRVWIRIDN</sequence>
<dbReference type="InterPro" id="IPR049049">
    <property type="entry name" value="Beta-AFase-like_GH127_C"/>
</dbReference>
<evidence type="ECO:0000259" key="1">
    <source>
        <dbReference type="Pfam" id="PF20737"/>
    </source>
</evidence>
<protein>
    <recommendedName>
        <fullName evidence="1">Non-reducing end beta-L-arabinofuranosidase-like GH127 C-terminal domain-containing protein</fullName>
    </recommendedName>
</protein>
<gene>
    <name evidence="2" type="ORF">S12H4_29006</name>
</gene>
<accession>X1U2L2</accession>
<feature type="non-terminal residue" evidence="2">
    <location>
        <position position="1"/>
    </location>
</feature>
<name>X1U2L2_9ZZZZ</name>
<dbReference type="AlphaFoldDB" id="X1U2L2"/>
<evidence type="ECO:0000313" key="2">
    <source>
        <dbReference type="EMBL" id="GAI94040.1"/>
    </source>
</evidence>
<dbReference type="Pfam" id="PF20737">
    <property type="entry name" value="Glyco_hydro127C"/>
    <property type="match status" value="1"/>
</dbReference>